<dbReference type="STRING" id="29655.A0A0K9P3K8"/>
<dbReference type="InterPro" id="IPR044695">
    <property type="entry name" value="Ribosomal_bTHXc/bTHXc_plant"/>
</dbReference>
<evidence type="ECO:0000313" key="5">
    <source>
        <dbReference type="Proteomes" id="UP000036987"/>
    </source>
</evidence>
<dbReference type="GO" id="GO:0032544">
    <property type="term" value="P:plastid translation"/>
    <property type="evidence" value="ECO:0000318"/>
    <property type="project" value="GO_Central"/>
</dbReference>
<dbReference type="GO" id="GO:1990904">
    <property type="term" value="C:ribonucleoprotein complex"/>
    <property type="evidence" value="ECO:0007669"/>
    <property type="project" value="UniProtKB-KW"/>
</dbReference>
<name>A0A0K9P3K8_ZOSMR</name>
<dbReference type="PANTHER" id="PTHR34550:SF3">
    <property type="entry name" value="SMALL RIBOSOMAL SUBUNIT PROTEIN BTHXM"/>
    <property type="match status" value="1"/>
</dbReference>
<keyword evidence="2" id="KW-0689">Ribosomal protein</keyword>
<dbReference type="AlphaFoldDB" id="A0A0K9P3K8"/>
<protein>
    <recommendedName>
        <fullName evidence="6">30S ribosomal protein S31, mitochondrial</fullName>
    </recommendedName>
</protein>
<evidence type="ECO:0000313" key="4">
    <source>
        <dbReference type="EMBL" id="KMZ63558.1"/>
    </source>
</evidence>
<reference evidence="5" key="1">
    <citation type="journal article" date="2016" name="Nature">
        <title>The genome of the seagrass Zostera marina reveals angiosperm adaptation to the sea.</title>
        <authorList>
            <person name="Olsen J.L."/>
            <person name="Rouze P."/>
            <person name="Verhelst B."/>
            <person name="Lin Y.-C."/>
            <person name="Bayer T."/>
            <person name="Collen J."/>
            <person name="Dattolo E."/>
            <person name="De Paoli E."/>
            <person name="Dittami S."/>
            <person name="Maumus F."/>
            <person name="Michel G."/>
            <person name="Kersting A."/>
            <person name="Lauritano C."/>
            <person name="Lohaus R."/>
            <person name="Toepel M."/>
            <person name="Tonon T."/>
            <person name="Vanneste K."/>
            <person name="Amirebrahimi M."/>
            <person name="Brakel J."/>
            <person name="Bostroem C."/>
            <person name="Chovatia M."/>
            <person name="Grimwood J."/>
            <person name="Jenkins J.W."/>
            <person name="Jueterbock A."/>
            <person name="Mraz A."/>
            <person name="Stam W.T."/>
            <person name="Tice H."/>
            <person name="Bornberg-Bauer E."/>
            <person name="Green P.J."/>
            <person name="Pearson G.A."/>
            <person name="Procaccini G."/>
            <person name="Duarte C.M."/>
            <person name="Schmutz J."/>
            <person name="Reusch T.B.H."/>
            <person name="Van de Peer Y."/>
        </authorList>
    </citation>
    <scope>NUCLEOTIDE SEQUENCE [LARGE SCALE GENOMIC DNA]</scope>
    <source>
        <strain evidence="5">cv. Finnish</strain>
    </source>
</reference>
<organism evidence="4 5">
    <name type="scientific">Zostera marina</name>
    <name type="common">Eelgrass</name>
    <dbReference type="NCBI Taxonomy" id="29655"/>
    <lineage>
        <taxon>Eukaryota</taxon>
        <taxon>Viridiplantae</taxon>
        <taxon>Streptophyta</taxon>
        <taxon>Embryophyta</taxon>
        <taxon>Tracheophyta</taxon>
        <taxon>Spermatophyta</taxon>
        <taxon>Magnoliopsida</taxon>
        <taxon>Liliopsida</taxon>
        <taxon>Zosteraceae</taxon>
        <taxon>Zostera</taxon>
    </lineage>
</organism>
<dbReference type="Proteomes" id="UP000036987">
    <property type="component" value="Unassembled WGS sequence"/>
</dbReference>
<accession>A0A0K9P3K8</accession>
<keyword evidence="3" id="KW-0687">Ribonucleoprotein</keyword>
<dbReference type="Pfam" id="PF17067">
    <property type="entry name" value="RPS31"/>
    <property type="match status" value="1"/>
</dbReference>
<evidence type="ECO:0000256" key="1">
    <source>
        <dbReference type="ARBA" id="ARBA00010834"/>
    </source>
</evidence>
<dbReference type="PANTHER" id="PTHR34550">
    <property type="entry name" value="30S RIBOSOMAL PROTEIN S31, CHLOROPLASTIC"/>
    <property type="match status" value="1"/>
</dbReference>
<sequence>MATRKVLSAILLRSSVGNRSSTTVPLLCKLSPISGIHHFTVVGMATQRMGMKTVSAITSFSDAIQKSSTSPFTIPINLLHVFSSTTRNVRNENSLPIVCGRGDGKTKKGKRFKGTYGKARPKKDKMIERFKEKVEVPPSTPWPLPFKLI</sequence>
<comment type="similarity">
    <text evidence="1">Belongs to the bacterial ribosomal protein bTHX family.</text>
</comment>
<dbReference type="EMBL" id="LFYR01001213">
    <property type="protein sequence ID" value="KMZ63558.1"/>
    <property type="molecule type" value="Genomic_DNA"/>
</dbReference>
<gene>
    <name evidence="4" type="ORF">ZOSMA_3G00360</name>
</gene>
<keyword evidence="5" id="KW-1185">Reference proteome</keyword>
<evidence type="ECO:0008006" key="6">
    <source>
        <dbReference type="Google" id="ProtNLM"/>
    </source>
</evidence>
<evidence type="ECO:0000256" key="2">
    <source>
        <dbReference type="ARBA" id="ARBA00022980"/>
    </source>
</evidence>
<dbReference type="OrthoDB" id="911986at2759"/>
<evidence type="ECO:0000256" key="3">
    <source>
        <dbReference type="ARBA" id="ARBA00023274"/>
    </source>
</evidence>
<dbReference type="InterPro" id="IPR030826">
    <property type="entry name" value="Ribosomal_bTHX/bTHXc/bTHXm"/>
</dbReference>
<comment type="caution">
    <text evidence="4">The sequence shown here is derived from an EMBL/GenBank/DDBJ whole genome shotgun (WGS) entry which is preliminary data.</text>
</comment>
<dbReference type="GO" id="GO:0005840">
    <property type="term" value="C:ribosome"/>
    <property type="evidence" value="ECO:0007669"/>
    <property type="project" value="UniProtKB-KW"/>
</dbReference>
<dbReference type="GO" id="GO:0009536">
    <property type="term" value="C:plastid"/>
    <property type="evidence" value="ECO:0000318"/>
    <property type="project" value="GO_Central"/>
</dbReference>
<dbReference type="NCBIfam" id="TIGR04560">
    <property type="entry name" value="ribo_THX"/>
    <property type="match status" value="1"/>
</dbReference>
<proteinExistence type="inferred from homology"/>